<dbReference type="PANTHER" id="PTHR42998">
    <property type="entry name" value="TYPE I RESTRICTION ENZYME HINDVIIP M PROTEIN-RELATED"/>
    <property type="match status" value="1"/>
</dbReference>
<keyword evidence="4" id="KW-0808">Transferase</keyword>
<feature type="domain" description="Type I restriction enzyme R protein N-terminal" evidence="3">
    <location>
        <begin position="55"/>
        <end position="162"/>
    </location>
</feature>
<reference evidence="4 5" key="1">
    <citation type="submission" date="2023-12" db="EMBL/GenBank/DDBJ databases">
        <title>Genomic sequences of Capnocytophaga and Parvimonas strains.</title>
        <authorList>
            <person name="Watt R.M."/>
            <person name="Wang M."/>
            <person name="Yang T."/>
            <person name="Tong W.M."/>
        </authorList>
    </citation>
    <scope>NUCLEOTIDE SEQUENCE [LARGE SCALE GENOMIC DNA]</scope>
    <source>
        <strain evidence="4 5">CCUG 13156</strain>
    </source>
</reference>
<evidence type="ECO:0000313" key="5">
    <source>
        <dbReference type="Proteomes" id="UP001324270"/>
    </source>
</evidence>
<accession>A0ABU5YCY1</accession>
<gene>
    <name evidence="4" type="ORF">VJJ49_14145</name>
</gene>
<dbReference type="PRINTS" id="PR00507">
    <property type="entry name" value="N12N6MTFRASE"/>
</dbReference>
<dbReference type="InterPro" id="IPR052916">
    <property type="entry name" value="Type-I_RE_MTase_Subunit"/>
</dbReference>
<dbReference type="PANTHER" id="PTHR42998:SF1">
    <property type="entry name" value="TYPE I RESTRICTION ENZYME HINDI METHYLASE SUBUNIT"/>
    <property type="match status" value="1"/>
</dbReference>
<evidence type="ECO:0000256" key="1">
    <source>
        <dbReference type="ARBA" id="ARBA00006594"/>
    </source>
</evidence>
<comment type="similarity">
    <text evidence="1">Belongs to the N(4)/N(6)-methyltransferase family.</text>
</comment>
<comment type="caution">
    <text evidence="4">The sequence shown here is derived from an EMBL/GenBank/DDBJ whole genome shotgun (WGS) entry which is preliminary data.</text>
</comment>
<proteinExistence type="inferred from homology"/>
<organism evidence="4 5">
    <name type="scientific">Capnocytophaga gingivalis</name>
    <dbReference type="NCBI Taxonomy" id="1017"/>
    <lineage>
        <taxon>Bacteria</taxon>
        <taxon>Pseudomonadati</taxon>
        <taxon>Bacteroidota</taxon>
        <taxon>Flavobacteriia</taxon>
        <taxon>Flavobacteriales</taxon>
        <taxon>Flavobacteriaceae</taxon>
        <taxon>Capnocytophaga</taxon>
    </lineage>
</organism>
<dbReference type="Gene3D" id="3.90.1570.30">
    <property type="match status" value="1"/>
</dbReference>
<dbReference type="InterPro" id="IPR003356">
    <property type="entry name" value="DNA_methylase_A-5"/>
</dbReference>
<name>A0ABU5YCY1_9FLAO</name>
<feature type="domain" description="DNA methylase adenine-specific" evidence="2">
    <location>
        <begin position="301"/>
        <end position="650"/>
    </location>
</feature>
<evidence type="ECO:0000313" key="4">
    <source>
        <dbReference type="EMBL" id="MEB3041821.1"/>
    </source>
</evidence>
<dbReference type="Pfam" id="PF02384">
    <property type="entry name" value="N6_Mtase"/>
    <property type="match status" value="1"/>
</dbReference>
<keyword evidence="4" id="KW-0489">Methyltransferase</keyword>
<evidence type="ECO:0000259" key="3">
    <source>
        <dbReference type="Pfam" id="PF13588"/>
    </source>
</evidence>
<dbReference type="EMBL" id="JAYKBV010000033">
    <property type="protein sequence ID" value="MEB3041821.1"/>
    <property type="molecule type" value="Genomic_DNA"/>
</dbReference>
<dbReference type="GO" id="GO:0008168">
    <property type="term" value="F:methyltransferase activity"/>
    <property type="evidence" value="ECO:0007669"/>
    <property type="project" value="UniProtKB-KW"/>
</dbReference>
<dbReference type="InterPro" id="IPR029063">
    <property type="entry name" value="SAM-dependent_MTases_sf"/>
</dbReference>
<dbReference type="InterPro" id="IPR029464">
    <property type="entry name" value="HSDR_N"/>
</dbReference>
<sequence length="793" mass="91552">MKLIDIIKGSEYDLSLFSQEKITNLESRIVLRESKGNSVPFVNCLVRKKEIKLTPEEIVRQLYLLILTEDMGYPLSRIAVEYEVVFGREKKRADIAILDKQQIDSAYIIVEVKKPKLKEGKEQLKSYCNATGAPIGVWSNGKSISYYHRKEPNYFEDISNIPRADQKLSDILSERWTIKELIQKDKLVSERKSLKDLILEMEDEVLAGAGVDVFEEVFKLIFTKLFDEMESGRKADRNLEFRNYGDTETELRDRIQNLFDKAKEKWEGVFSTDAKIQLTPSHLSVCVASLQDVKLFNSNLDVVDEAFEYLINKSSKGEKGQYFTPRYVIDMCVKMLNPNKEEKMIDTAAGSCGFPVHTIFYVWEQILKAKGLEKSHLFTLEQKPAECTEYVNDKVFAIDFDEKAVRVARTLNLIAGDGQTNVLHLNTLDYERWEQNIENDEWQDTYFEGWKKLKKLRTEKDSNRDFSFDIVMANPPFAGDVKESRILAKYDLSRSIALEKIKNIPQRATLVEGEPTFPEALHNSGETIYKVADGTYRKTKLKQAATMSRDILFVERNLDFLKPGGRMAIVLPQGRFNNSTDKALREYIGDRCRILAVVGLHGNVFKPHTGTKTSVLFLQKWDDKLCPRVEDYNIFFATMQEPSKDNSGDKIYRSKTYVKYFENHQIVEYTLDDFIAKYDSIEKATLWMPQKEYNKEEYQNIINSGSLETMNTLACCIDGKTYNNLSKEEQEEYVNLFMPIVETRPLLDTHGHLIVKHDLFNHEGLTPDGIAEAFIEFAKKEQLSFFVDAPLMK</sequence>
<keyword evidence="5" id="KW-1185">Reference proteome</keyword>
<dbReference type="Proteomes" id="UP001324270">
    <property type="component" value="Unassembled WGS sequence"/>
</dbReference>
<protein>
    <submittedName>
        <fullName evidence="4">N-6 DNA methylase</fullName>
    </submittedName>
</protein>
<dbReference type="GO" id="GO:0032259">
    <property type="term" value="P:methylation"/>
    <property type="evidence" value="ECO:0007669"/>
    <property type="project" value="UniProtKB-KW"/>
</dbReference>
<dbReference type="RefSeq" id="WP_323980303.1">
    <property type="nucleotide sequence ID" value="NZ_JAYKBV010000033.1"/>
</dbReference>
<dbReference type="Gene3D" id="3.40.50.150">
    <property type="entry name" value="Vaccinia Virus protein VP39"/>
    <property type="match status" value="1"/>
</dbReference>
<dbReference type="SUPFAM" id="SSF53335">
    <property type="entry name" value="S-adenosyl-L-methionine-dependent methyltransferases"/>
    <property type="match status" value="1"/>
</dbReference>
<dbReference type="Pfam" id="PF13588">
    <property type="entry name" value="HSDR_N_2"/>
    <property type="match status" value="1"/>
</dbReference>
<evidence type="ECO:0000259" key="2">
    <source>
        <dbReference type="Pfam" id="PF02384"/>
    </source>
</evidence>